<name>A0A4Q0YRB3_9GAMM</name>
<keyword evidence="3" id="KW-1185">Reference proteome</keyword>
<keyword evidence="1" id="KW-0732">Signal</keyword>
<dbReference type="EMBL" id="PEIB01000036">
    <property type="protein sequence ID" value="RXJ71511.1"/>
    <property type="molecule type" value="Genomic_DNA"/>
</dbReference>
<dbReference type="Proteomes" id="UP000290287">
    <property type="component" value="Unassembled WGS sequence"/>
</dbReference>
<gene>
    <name evidence="2" type="ORF">CS022_20675</name>
</gene>
<proteinExistence type="predicted"/>
<feature type="chain" id="PRO_5020227055" evidence="1">
    <location>
        <begin position="22"/>
        <end position="157"/>
    </location>
</feature>
<evidence type="ECO:0000313" key="2">
    <source>
        <dbReference type="EMBL" id="RXJ71511.1"/>
    </source>
</evidence>
<accession>A0A4Q0YRB3</accession>
<comment type="caution">
    <text evidence="2">The sequence shown here is derived from an EMBL/GenBank/DDBJ whole genome shotgun (WGS) entry which is preliminary data.</text>
</comment>
<sequence length="157" mass="17540">MKLKSLLTLSTTVLLSFGASADGYTFVDVPDNYSESFFYKAPNGDLGVVDVAHFSGYIPQSATVNVVNYISKKRYLPNINWRTSRLLGNNYQIVTGQIYYCMNVNLPAELNETRHTWPTPEYDESNLISYNTMIIDVAGFVYSSTVVAANTQLCSAY</sequence>
<reference evidence="2 3" key="1">
    <citation type="submission" date="2017-10" db="EMBL/GenBank/DDBJ databases">
        <title>Nyctiphanis sp. nov., isolated from the stomach of the euphausiid Nyctiphanes simplex (Hansen, 1911) in the Gulf of California.</title>
        <authorList>
            <person name="Gomez-Gil B."/>
            <person name="Aguilar-Mendez M."/>
            <person name="Lopez-Cortes A."/>
            <person name="Gomez-Gutierrez J."/>
            <person name="Roque A."/>
            <person name="Lang E."/>
            <person name="Gonzalez-Castillo A."/>
        </authorList>
    </citation>
    <scope>NUCLEOTIDE SEQUENCE [LARGE SCALE GENOMIC DNA]</scope>
    <source>
        <strain evidence="2 3">CAIM 600</strain>
    </source>
</reference>
<feature type="signal peptide" evidence="1">
    <location>
        <begin position="1"/>
        <end position="21"/>
    </location>
</feature>
<evidence type="ECO:0000313" key="3">
    <source>
        <dbReference type="Proteomes" id="UP000290287"/>
    </source>
</evidence>
<organism evidence="2 3">
    <name type="scientific">Veronia nyctiphanis</name>
    <dbReference type="NCBI Taxonomy" id="1278244"/>
    <lineage>
        <taxon>Bacteria</taxon>
        <taxon>Pseudomonadati</taxon>
        <taxon>Pseudomonadota</taxon>
        <taxon>Gammaproteobacteria</taxon>
        <taxon>Vibrionales</taxon>
        <taxon>Vibrionaceae</taxon>
        <taxon>Veronia</taxon>
    </lineage>
</organism>
<evidence type="ECO:0000256" key="1">
    <source>
        <dbReference type="SAM" id="SignalP"/>
    </source>
</evidence>
<dbReference type="RefSeq" id="WP_129123824.1">
    <property type="nucleotide sequence ID" value="NZ_PEIB01000036.1"/>
</dbReference>
<dbReference type="AlphaFoldDB" id="A0A4Q0YRB3"/>
<protein>
    <submittedName>
        <fullName evidence="2">Uncharacterized protein</fullName>
    </submittedName>
</protein>